<dbReference type="Proteomes" id="UP001200642">
    <property type="component" value="Unassembled WGS sequence"/>
</dbReference>
<reference evidence="2" key="1">
    <citation type="submission" date="2023-02" db="EMBL/GenBank/DDBJ databases">
        <title>Genome of Flavobacteriaceae gen. nov. sp. strain F89.</title>
        <authorList>
            <person name="Wang Y."/>
        </authorList>
    </citation>
    <scope>NUCLEOTIDE SEQUENCE</scope>
    <source>
        <strain evidence="2">F89</strain>
    </source>
</reference>
<feature type="chain" id="PRO_5042260526" description="Long-chain fatty acid transport protein" evidence="1">
    <location>
        <begin position="20"/>
        <end position="424"/>
    </location>
</feature>
<dbReference type="AlphaFoldDB" id="A0AAE3EVL0"/>
<comment type="caution">
    <text evidence="2">The sequence shown here is derived from an EMBL/GenBank/DDBJ whole genome shotgun (WGS) entry which is preliminary data.</text>
</comment>
<evidence type="ECO:0000256" key="1">
    <source>
        <dbReference type="SAM" id="SignalP"/>
    </source>
</evidence>
<accession>A0AAE3EVL0</accession>
<evidence type="ECO:0008006" key="4">
    <source>
        <dbReference type="Google" id="ProtNLM"/>
    </source>
</evidence>
<organism evidence="2 3">
    <name type="scientific">Cerina litoralis</name>
    <dbReference type="NCBI Taxonomy" id="2874477"/>
    <lineage>
        <taxon>Bacteria</taxon>
        <taxon>Pseudomonadati</taxon>
        <taxon>Bacteroidota</taxon>
        <taxon>Flavobacteriia</taxon>
        <taxon>Flavobacteriales</taxon>
        <taxon>Flavobacteriaceae</taxon>
        <taxon>Cerina</taxon>
    </lineage>
</organism>
<protein>
    <recommendedName>
        <fullName evidence="4">Long-chain fatty acid transport protein</fullName>
    </recommendedName>
</protein>
<keyword evidence="3" id="KW-1185">Reference proteome</keyword>
<name>A0AAE3EVL0_9FLAO</name>
<keyword evidence="1" id="KW-0732">Signal</keyword>
<dbReference type="RefSeq" id="WP_317902895.1">
    <property type="nucleotide sequence ID" value="NZ_JAIRBC010000019.1"/>
</dbReference>
<dbReference type="Gene3D" id="2.40.160.60">
    <property type="entry name" value="Outer membrane protein transport protein (OMPP1/FadL/TodX)"/>
    <property type="match status" value="1"/>
</dbReference>
<evidence type="ECO:0000313" key="2">
    <source>
        <dbReference type="EMBL" id="MCG2461753.1"/>
    </source>
</evidence>
<sequence>MIKKYVIAILCCTAFGVHAQNGTISPYSYFGIGDFRNQSSVENQMMGGISVLSDSIHLNFRNPASYSKLALTTYTMSLSNENLFLKTYDQYQSSAFTNLDYLAIGIPLSKGLGAGFGAMPVSSKGYKVASSGTVPQGELGELKNTFGGTGGISKIFMSVGYDIIPNLGLGITANYNFGNLETQVFQLVENVQYGVFDRRYSRVTGFDFNYGAQYTTTIKDRFTFYSSLDVHTQSNLVSVNRQEVGSYSLSTGQDIEVVNVDLAAKGMDRTAVKIPTTTTLGVGIGQDNRWFLGAEYSFQDMGKLRNDFGDLPDDISYGKAPNFALGGYVIPDYNSFTSYLKRVTYRAGLHITKTGMIINEKEINDFGITFGAGLPLVNSFSNINLGFEVGRQGTTDAGLVEETYFKVSLGLSLNDKWFKKRKIN</sequence>
<evidence type="ECO:0000313" key="3">
    <source>
        <dbReference type="Proteomes" id="UP001200642"/>
    </source>
</evidence>
<feature type="signal peptide" evidence="1">
    <location>
        <begin position="1"/>
        <end position="19"/>
    </location>
</feature>
<gene>
    <name evidence="2" type="ORF">K8352_13425</name>
</gene>
<proteinExistence type="predicted"/>
<dbReference type="EMBL" id="JAIRBC010000019">
    <property type="protein sequence ID" value="MCG2461753.1"/>
    <property type="molecule type" value="Genomic_DNA"/>
</dbReference>